<feature type="transmembrane region" description="Helical" evidence="5">
    <location>
        <begin position="77"/>
        <end position="96"/>
    </location>
</feature>
<keyword evidence="3 5" id="KW-1133">Transmembrane helix</keyword>
<accession>A0AAV4GLY4</accession>
<organism evidence="7 8">
    <name type="scientific">Elysia marginata</name>
    <dbReference type="NCBI Taxonomy" id="1093978"/>
    <lineage>
        <taxon>Eukaryota</taxon>
        <taxon>Metazoa</taxon>
        <taxon>Spiralia</taxon>
        <taxon>Lophotrochozoa</taxon>
        <taxon>Mollusca</taxon>
        <taxon>Gastropoda</taxon>
        <taxon>Heterobranchia</taxon>
        <taxon>Euthyneura</taxon>
        <taxon>Panpulmonata</taxon>
        <taxon>Sacoglossa</taxon>
        <taxon>Placobranchoidea</taxon>
        <taxon>Plakobranchidae</taxon>
        <taxon>Elysia</taxon>
    </lineage>
</organism>
<gene>
    <name evidence="7" type="ORF">ElyMa_002447400</name>
</gene>
<keyword evidence="7" id="KW-0675">Receptor</keyword>
<dbReference type="PRINTS" id="PR00237">
    <property type="entry name" value="GPCRRHODOPSN"/>
</dbReference>
<evidence type="ECO:0000256" key="4">
    <source>
        <dbReference type="ARBA" id="ARBA00023136"/>
    </source>
</evidence>
<evidence type="ECO:0000313" key="8">
    <source>
        <dbReference type="Proteomes" id="UP000762676"/>
    </source>
</evidence>
<feature type="domain" description="G-protein coupled receptors family 1 profile" evidence="6">
    <location>
        <begin position="56"/>
        <end position="344"/>
    </location>
</feature>
<evidence type="ECO:0000313" key="7">
    <source>
        <dbReference type="EMBL" id="GFR85671.1"/>
    </source>
</evidence>
<comment type="subcellular location">
    <subcellularLocation>
        <location evidence="1">Membrane</location>
    </subcellularLocation>
</comment>
<dbReference type="Pfam" id="PF00001">
    <property type="entry name" value="7tm_1"/>
    <property type="match status" value="1"/>
</dbReference>
<comment type="caution">
    <text evidence="7">The sequence shown here is derived from an EMBL/GenBank/DDBJ whole genome shotgun (WGS) entry which is preliminary data.</text>
</comment>
<feature type="transmembrane region" description="Helical" evidence="5">
    <location>
        <begin position="41"/>
        <end position="65"/>
    </location>
</feature>
<dbReference type="AlphaFoldDB" id="A0AAV4GLY4"/>
<dbReference type="GO" id="GO:0004930">
    <property type="term" value="F:G protein-coupled receptor activity"/>
    <property type="evidence" value="ECO:0007669"/>
    <property type="project" value="InterPro"/>
</dbReference>
<dbReference type="SUPFAM" id="SSF81321">
    <property type="entry name" value="Family A G protein-coupled receptor-like"/>
    <property type="match status" value="1"/>
</dbReference>
<evidence type="ECO:0000256" key="2">
    <source>
        <dbReference type="ARBA" id="ARBA00022692"/>
    </source>
</evidence>
<keyword evidence="8" id="KW-1185">Reference proteome</keyword>
<dbReference type="PANTHER" id="PTHR46641">
    <property type="entry name" value="FMRFAMIDE RECEPTOR-RELATED"/>
    <property type="match status" value="1"/>
</dbReference>
<dbReference type="Gene3D" id="1.20.1070.10">
    <property type="entry name" value="Rhodopsin 7-helix transmembrane proteins"/>
    <property type="match status" value="1"/>
</dbReference>
<evidence type="ECO:0000259" key="6">
    <source>
        <dbReference type="PROSITE" id="PS50262"/>
    </source>
</evidence>
<evidence type="ECO:0000256" key="1">
    <source>
        <dbReference type="ARBA" id="ARBA00004370"/>
    </source>
</evidence>
<dbReference type="PROSITE" id="PS50262">
    <property type="entry name" value="G_PROTEIN_RECEP_F1_2"/>
    <property type="match status" value="1"/>
</dbReference>
<dbReference type="InterPro" id="IPR052954">
    <property type="entry name" value="GPCR-Ligand_Int"/>
</dbReference>
<dbReference type="InterPro" id="IPR000276">
    <property type="entry name" value="GPCR_Rhodpsn"/>
</dbReference>
<keyword evidence="4 5" id="KW-0472">Membrane</keyword>
<dbReference type="InterPro" id="IPR017452">
    <property type="entry name" value="GPCR_Rhodpsn_7TM"/>
</dbReference>
<evidence type="ECO:0000256" key="3">
    <source>
        <dbReference type="ARBA" id="ARBA00022989"/>
    </source>
</evidence>
<dbReference type="GO" id="GO:0016020">
    <property type="term" value="C:membrane"/>
    <property type="evidence" value="ECO:0007669"/>
    <property type="project" value="UniProtKB-SubCell"/>
</dbReference>
<feature type="transmembrane region" description="Helical" evidence="5">
    <location>
        <begin position="125"/>
        <end position="144"/>
    </location>
</feature>
<feature type="transmembrane region" description="Helical" evidence="5">
    <location>
        <begin position="327"/>
        <end position="346"/>
    </location>
</feature>
<feature type="transmembrane region" description="Helical" evidence="5">
    <location>
        <begin position="156"/>
        <end position="182"/>
    </location>
</feature>
<feature type="transmembrane region" description="Helical" evidence="5">
    <location>
        <begin position="285"/>
        <end position="307"/>
    </location>
</feature>
<sequence>MEMPLNTSAPGIDANDTLTESFDPLDEIKPSTGIFKLVNVIIAWTIFIIGTFGIIGNILNLIVFAKMGFPETIHMSYAAMAVSDIGSIFTTMWTSFNSFTTVVKDLFARYGIKTDTTRLVSLTGVWPHFAFSRITALLTAWISIERCLCVMFPTKVRIMITAWVTKVVLASIYIFGACPVVTRYVGLKTDMSFSPRSNFTILRFYFNEENSISALNRLAFVLYGAVYPLASWFLVAICAAFLIVTLRQSVAWRSENVQAASGETASNGERKNTGTHREKRVTKTVVIIACIFAFCSLPVSVTILVSMFEREYSAKGSLRLIFRTNSFISMLFSEINSSINIIVYVVTGSKFRDALLGLFSTKRARD</sequence>
<feature type="transmembrane region" description="Helical" evidence="5">
    <location>
        <begin position="220"/>
        <end position="244"/>
    </location>
</feature>
<protein>
    <submittedName>
        <fullName evidence="7">Peptide receptor GPCR</fullName>
    </submittedName>
</protein>
<keyword evidence="2 5" id="KW-0812">Transmembrane</keyword>
<proteinExistence type="predicted"/>
<dbReference type="Proteomes" id="UP000762676">
    <property type="component" value="Unassembled WGS sequence"/>
</dbReference>
<dbReference type="PANTHER" id="PTHR46641:SF2">
    <property type="entry name" value="FMRFAMIDE RECEPTOR"/>
    <property type="match status" value="1"/>
</dbReference>
<name>A0AAV4GLY4_9GAST</name>
<evidence type="ECO:0000256" key="5">
    <source>
        <dbReference type="SAM" id="Phobius"/>
    </source>
</evidence>
<reference evidence="7 8" key="1">
    <citation type="journal article" date="2021" name="Elife">
        <title>Chloroplast acquisition without the gene transfer in kleptoplastic sea slugs, Plakobranchus ocellatus.</title>
        <authorList>
            <person name="Maeda T."/>
            <person name="Takahashi S."/>
            <person name="Yoshida T."/>
            <person name="Shimamura S."/>
            <person name="Takaki Y."/>
            <person name="Nagai Y."/>
            <person name="Toyoda A."/>
            <person name="Suzuki Y."/>
            <person name="Arimoto A."/>
            <person name="Ishii H."/>
            <person name="Satoh N."/>
            <person name="Nishiyama T."/>
            <person name="Hasebe M."/>
            <person name="Maruyama T."/>
            <person name="Minagawa J."/>
            <person name="Obokata J."/>
            <person name="Shigenobu S."/>
        </authorList>
    </citation>
    <scope>NUCLEOTIDE SEQUENCE [LARGE SCALE GENOMIC DNA]</scope>
</reference>
<dbReference type="EMBL" id="BMAT01005024">
    <property type="protein sequence ID" value="GFR85671.1"/>
    <property type="molecule type" value="Genomic_DNA"/>
</dbReference>